<comment type="function">
    <text evidence="14">Dicer-like endonuclease involved in cleaving double-stranded RNA in the RNA interference (RNAi) pathway. Produces 21 to 25 bp dsRNAs (siRNAs) which target the selective destruction of homologous RNAs leading to sequence-specific suppression of gene expression, called post-transcriptional gene silencing (PTGS). Part of a broad host defense response against viral infection and transposons.</text>
</comment>
<keyword evidence="5" id="KW-0677">Repeat</keyword>
<evidence type="ECO:0000256" key="13">
    <source>
        <dbReference type="ARBA" id="ARBA00023211"/>
    </source>
</evidence>
<feature type="domain" description="Dicer dsRNA-binding fold" evidence="18">
    <location>
        <begin position="384"/>
        <end position="478"/>
    </location>
</feature>
<feature type="domain" description="RNase III" evidence="16">
    <location>
        <begin position="919"/>
        <end position="1102"/>
    </location>
</feature>
<keyword evidence="9" id="KW-0067">ATP-binding</keyword>
<protein>
    <submittedName>
        <fullName evidence="19">Dicer-like protein 2</fullName>
    </submittedName>
</protein>
<evidence type="ECO:0000256" key="1">
    <source>
        <dbReference type="ARBA" id="ARBA00001936"/>
    </source>
</evidence>
<dbReference type="PROSITE" id="PS51194">
    <property type="entry name" value="HELICASE_CTER"/>
    <property type="match status" value="1"/>
</dbReference>
<gene>
    <name evidence="19" type="primary">DCL2</name>
    <name evidence="19" type="ORF">ATNIH1004_002965</name>
</gene>
<name>A0A5M9MZG5_9EURO</name>
<dbReference type="PROSITE" id="PS00517">
    <property type="entry name" value="RNASE_3_1"/>
    <property type="match status" value="1"/>
</dbReference>
<dbReference type="EMBL" id="QUQM01000001">
    <property type="protein sequence ID" value="KAA8650283.1"/>
    <property type="molecule type" value="Genomic_DNA"/>
</dbReference>
<dbReference type="GO" id="GO:0005524">
    <property type="term" value="F:ATP binding"/>
    <property type="evidence" value="ECO:0007669"/>
    <property type="project" value="UniProtKB-KW"/>
</dbReference>
<dbReference type="InterPro" id="IPR000999">
    <property type="entry name" value="RNase_III_dom"/>
</dbReference>
<dbReference type="Gene3D" id="3.30.160.380">
    <property type="entry name" value="Dicer dimerisation domain"/>
    <property type="match status" value="1"/>
</dbReference>
<dbReference type="FunFam" id="3.40.50.300:FF:001669">
    <property type="entry name" value="Dicer-like protein 1"/>
    <property type="match status" value="1"/>
</dbReference>
<dbReference type="GO" id="GO:0051607">
    <property type="term" value="P:defense response to virus"/>
    <property type="evidence" value="ECO:0007669"/>
    <property type="project" value="UniProtKB-KW"/>
</dbReference>
<dbReference type="FunFam" id="1.10.1520.10:FF:000032">
    <property type="entry name" value="Dicer-like protein 2"/>
    <property type="match status" value="1"/>
</dbReference>
<evidence type="ECO:0000256" key="15">
    <source>
        <dbReference type="PROSITE-ProRule" id="PRU00657"/>
    </source>
</evidence>
<evidence type="ECO:0000256" key="12">
    <source>
        <dbReference type="ARBA" id="ARBA00023118"/>
    </source>
</evidence>
<keyword evidence="6" id="KW-0547">Nucleotide-binding</keyword>
<evidence type="ECO:0000256" key="2">
    <source>
        <dbReference type="ARBA" id="ARBA00001946"/>
    </source>
</evidence>
<evidence type="ECO:0000256" key="6">
    <source>
        <dbReference type="ARBA" id="ARBA00022741"/>
    </source>
</evidence>
<dbReference type="SUPFAM" id="SSF69065">
    <property type="entry name" value="RNase III domain-like"/>
    <property type="match status" value="2"/>
</dbReference>
<feature type="domain" description="RNase III" evidence="16">
    <location>
        <begin position="740"/>
        <end position="880"/>
    </location>
</feature>
<dbReference type="GO" id="GO:0004525">
    <property type="term" value="F:ribonuclease III activity"/>
    <property type="evidence" value="ECO:0007669"/>
    <property type="project" value="InterPro"/>
</dbReference>
<dbReference type="Proteomes" id="UP000324241">
    <property type="component" value="Unassembled WGS sequence"/>
</dbReference>
<comment type="cofactor">
    <cofactor evidence="2">
        <name>Mg(2+)</name>
        <dbReference type="ChEBI" id="CHEBI:18420"/>
    </cofactor>
</comment>
<comment type="cofactor">
    <cofactor evidence="1">
        <name>Mn(2+)</name>
        <dbReference type="ChEBI" id="CHEBI:29035"/>
    </cofactor>
</comment>
<evidence type="ECO:0000313" key="19">
    <source>
        <dbReference type="EMBL" id="KAA8650283.1"/>
    </source>
</evidence>
<dbReference type="Pfam" id="PF03368">
    <property type="entry name" value="Dicer_dimer"/>
    <property type="match status" value="1"/>
</dbReference>
<dbReference type="GO" id="GO:0050688">
    <property type="term" value="P:regulation of defense response to virus"/>
    <property type="evidence" value="ECO:0007669"/>
    <property type="project" value="UniProtKB-KW"/>
</dbReference>
<evidence type="ECO:0000259" key="18">
    <source>
        <dbReference type="PROSITE" id="PS51327"/>
    </source>
</evidence>
<dbReference type="PROSITE" id="PS50142">
    <property type="entry name" value="RNASE_3_2"/>
    <property type="match status" value="2"/>
</dbReference>
<evidence type="ECO:0000313" key="20">
    <source>
        <dbReference type="Proteomes" id="UP000324241"/>
    </source>
</evidence>
<dbReference type="RefSeq" id="XP_033429644.1">
    <property type="nucleotide sequence ID" value="XM_033567649.1"/>
</dbReference>
<dbReference type="InterPro" id="IPR036389">
    <property type="entry name" value="RNase_III_sf"/>
</dbReference>
<keyword evidence="10" id="KW-0460">Magnesium</keyword>
<dbReference type="Gene3D" id="1.10.1520.10">
    <property type="entry name" value="Ribonuclease III domain"/>
    <property type="match status" value="2"/>
</dbReference>
<dbReference type="Pfam" id="PF00271">
    <property type="entry name" value="Helicase_C"/>
    <property type="match status" value="1"/>
</dbReference>
<evidence type="ECO:0000256" key="4">
    <source>
        <dbReference type="ARBA" id="ARBA00022723"/>
    </source>
</evidence>
<dbReference type="FunFam" id="1.10.1520.10:FF:000015">
    <property type="entry name" value="Dicer-like protein 1"/>
    <property type="match status" value="1"/>
</dbReference>
<dbReference type="PANTHER" id="PTHR14950">
    <property type="entry name" value="DICER-RELATED"/>
    <property type="match status" value="1"/>
</dbReference>
<dbReference type="GO" id="GO:0004386">
    <property type="term" value="F:helicase activity"/>
    <property type="evidence" value="ECO:0007669"/>
    <property type="project" value="UniProtKB-KW"/>
</dbReference>
<sequence>MGLTASPVVRSSLLELLTVESNLASVCKTPRVHRQELLKHTHRPHLQQILFTPLEPEELLGNDTLRALQFAWETLDINEDPYVKSLRGSPDNDAQLQKTLLTRKTYCNEQIKKLVDRSCHIFEELGDWAVEYFIRACSEQLRSKLDDSSVMVGWEDEEKAYIMEFMDRLPISDVPCTKIEDFCISPKLEALMAFLDGIYDPEFSGIIFVQQRATVSVMAKLLSVHPLTKDRFRCAAYVGWSNGGGMRKDMISGLLTMEMQRNTLDEFRDGHKNLIIATDVLEEGIDISSCKVVACYDKPPNLKSFVQRRGRARQRESVFAILLSTFDESSNLSKWQALEKAMMEAYQNDERLLQEARNLESFNEDIKERFTVESTSAVLTPGEAVAHLHHFCSVLPRDPYASNRPEFSFEINDVGLLRGMVTLPSSVHPAVRRTTGKTWWTTERAAVKEAAFQSYKSLYRFGLVNDHLLPLTRKQEFGLNDYDTLPSIVEISEQHDPWRDWASSWSTPDFHQTRIAVRLEGNADYEFFMKLNTPVSLPLLNPMTLFWDSENTFNLSFAPAERVSCLTTDAIQHMREITALYLQVVRSGVLRPERDFVALFGPDVCHDDLEDCLRESQGYEAALDVFNQGREAGIMGIVRDLSQPYSEPLLFKRWLVSTQDPSIVELECERFPRRRNLMHRQTLTAPKQPDTVNNDSPDLRSRVCVLSAETCIVHKFPLSDSIFGLFIPAILDRLEATLIASRLCETTLQNIGFTGTEHVITAITTPSAQAVTNYQRYEFLGDSVLKFTVSCQLFFQHPNWHEGYLSQGRDDIVQNPRLARAALDLGLDSFIISKQFSPRKWSAPLISEKITQVASRRTMSTKVLADIVESLIGAAYLDGGHEKAQACIHFFLPEVNMTAPANVSLTSCAVSKNDRHMINDLLEEQVGYSFRNRSLLLEALTHPSCQHDASTQSYQRLEFLGDAVLDMVIVSTIFKHAIEIPQGEMTMIKHAMVNANLLAFLCMEFAMEQESINVEQTPSGGFAIKSDKEYVELWRFMRCEGINLRTAQERAISRYHLLREEISLYLHQGNHYPWQALSQLNADKLFSDIIESVIGAIFVDSLGNLVECEMFAERIGLLPYLRRILAGGINVAHPMNIAQQMSKGNVQFSVKRIQVENGDASYQCAVTLDGHEAVVVEGCLSREEAEVKAANGAIEILMQLAATTTSEQ</sequence>
<dbReference type="Gene3D" id="3.40.50.300">
    <property type="entry name" value="P-loop containing nucleotide triphosphate hydrolases"/>
    <property type="match status" value="1"/>
</dbReference>
<keyword evidence="11 15" id="KW-0694">RNA-binding</keyword>
<dbReference type="GO" id="GO:0030422">
    <property type="term" value="P:siRNA processing"/>
    <property type="evidence" value="ECO:0007669"/>
    <property type="project" value="TreeGrafter"/>
</dbReference>
<dbReference type="VEuPathDB" id="FungiDB:EYZ11_001339"/>
<dbReference type="SMART" id="SM00490">
    <property type="entry name" value="HELICc"/>
    <property type="match status" value="1"/>
</dbReference>
<reference evidence="19 20" key="1">
    <citation type="submission" date="2019-08" db="EMBL/GenBank/DDBJ databases">
        <title>The genome sequence of a newly discovered highly antifungal drug resistant Aspergillus species, Aspergillus tanneri NIH 1004.</title>
        <authorList>
            <person name="Mounaud S."/>
            <person name="Singh I."/>
            <person name="Joardar V."/>
            <person name="Pakala S."/>
            <person name="Pakala S."/>
            <person name="Venepally P."/>
            <person name="Chung J.K."/>
            <person name="Losada L."/>
            <person name="Nierman W.C."/>
        </authorList>
    </citation>
    <scope>NUCLEOTIDE SEQUENCE [LARGE SCALE GENOMIC DNA]</scope>
    <source>
        <strain evidence="19 20">NIH1004</strain>
    </source>
</reference>
<evidence type="ECO:0000256" key="8">
    <source>
        <dbReference type="ARBA" id="ARBA00022806"/>
    </source>
</evidence>
<dbReference type="Pfam" id="PF00636">
    <property type="entry name" value="Ribonuclease_3"/>
    <property type="match status" value="2"/>
</dbReference>
<dbReference type="InterPro" id="IPR038248">
    <property type="entry name" value="Dicer_dimer_sf"/>
</dbReference>
<proteinExistence type="predicted"/>
<accession>A0A5M9MZG5</accession>
<dbReference type="SMART" id="SM00535">
    <property type="entry name" value="RIBOc"/>
    <property type="match status" value="2"/>
</dbReference>
<dbReference type="PROSITE" id="PS51327">
    <property type="entry name" value="DICER_DSRBF"/>
    <property type="match status" value="1"/>
</dbReference>
<dbReference type="GO" id="GO:0005634">
    <property type="term" value="C:nucleus"/>
    <property type="evidence" value="ECO:0007669"/>
    <property type="project" value="TreeGrafter"/>
</dbReference>
<evidence type="ECO:0000256" key="7">
    <source>
        <dbReference type="ARBA" id="ARBA00022801"/>
    </source>
</evidence>
<dbReference type="VEuPathDB" id="FungiDB:EYZ11_001354"/>
<evidence type="ECO:0000259" key="17">
    <source>
        <dbReference type="PROSITE" id="PS51194"/>
    </source>
</evidence>
<organism evidence="19 20">
    <name type="scientific">Aspergillus tanneri</name>
    <dbReference type="NCBI Taxonomy" id="1220188"/>
    <lineage>
        <taxon>Eukaryota</taxon>
        <taxon>Fungi</taxon>
        <taxon>Dikarya</taxon>
        <taxon>Ascomycota</taxon>
        <taxon>Pezizomycotina</taxon>
        <taxon>Eurotiomycetes</taxon>
        <taxon>Eurotiomycetidae</taxon>
        <taxon>Eurotiales</taxon>
        <taxon>Aspergillaceae</taxon>
        <taxon>Aspergillus</taxon>
        <taxon>Aspergillus subgen. Circumdati</taxon>
    </lineage>
</organism>
<dbReference type="InterPro" id="IPR001650">
    <property type="entry name" value="Helicase_C-like"/>
</dbReference>
<dbReference type="AlphaFoldDB" id="A0A5M9MZG5"/>
<evidence type="ECO:0000256" key="3">
    <source>
        <dbReference type="ARBA" id="ARBA00022721"/>
    </source>
</evidence>
<dbReference type="SUPFAM" id="SSF52540">
    <property type="entry name" value="P-loop containing nucleoside triphosphate hydrolases"/>
    <property type="match status" value="1"/>
</dbReference>
<keyword evidence="12" id="KW-0051">Antiviral defense</keyword>
<keyword evidence="4" id="KW-0479">Metal-binding</keyword>
<evidence type="ECO:0000256" key="14">
    <source>
        <dbReference type="ARBA" id="ARBA00025403"/>
    </source>
</evidence>
<evidence type="ECO:0000256" key="9">
    <source>
        <dbReference type="ARBA" id="ARBA00022840"/>
    </source>
</evidence>
<dbReference type="PANTHER" id="PTHR14950:SF37">
    <property type="entry name" value="ENDORIBONUCLEASE DICER"/>
    <property type="match status" value="1"/>
</dbReference>
<feature type="domain" description="Helicase C-terminal" evidence="17">
    <location>
        <begin position="187"/>
        <end position="353"/>
    </location>
</feature>
<dbReference type="GO" id="GO:0005737">
    <property type="term" value="C:cytoplasm"/>
    <property type="evidence" value="ECO:0007669"/>
    <property type="project" value="TreeGrafter"/>
</dbReference>
<keyword evidence="7" id="KW-0378">Hydrolase</keyword>
<keyword evidence="3" id="KW-0930">Antiviral protein</keyword>
<dbReference type="InterPro" id="IPR027417">
    <property type="entry name" value="P-loop_NTPase"/>
</dbReference>
<dbReference type="InterPro" id="IPR005034">
    <property type="entry name" value="Dicer_dimerisation"/>
</dbReference>
<evidence type="ECO:0000259" key="16">
    <source>
        <dbReference type="PROSITE" id="PS50142"/>
    </source>
</evidence>
<dbReference type="GeneID" id="54325667"/>
<keyword evidence="8" id="KW-0347">Helicase</keyword>
<dbReference type="CDD" id="cd00593">
    <property type="entry name" value="RIBOc"/>
    <property type="match status" value="2"/>
</dbReference>
<evidence type="ECO:0000256" key="10">
    <source>
        <dbReference type="ARBA" id="ARBA00022842"/>
    </source>
</evidence>
<dbReference type="OrthoDB" id="416741at2759"/>
<comment type="caution">
    <text evidence="19">The sequence shown here is derived from an EMBL/GenBank/DDBJ whole genome shotgun (WGS) entry which is preliminary data.</text>
</comment>
<evidence type="ECO:0000256" key="11">
    <source>
        <dbReference type="ARBA" id="ARBA00022884"/>
    </source>
</evidence>
<evidence type="ECO:0000256" key="5">
    <source>
        <dbReference type="ARBA" id="ARBA00022737"/>
    </source>
</evidence>
<keyword evidence="13" id="KW-0464">Manganese</keyword>
<dbReference type="GO" id="GO:0046872">
    <property type="term" value="F:metal ion binding"/>
    <property type="evidence" value="ECO:0007669"/>
    <property type="project" value="UniProtKB-KW"/>
</dbReference>
<dbReference type="GO" id="GO:0003723">
    <property type="term" value="F:RNA binding"/>
    <property type="evidence" value="ECO:0007669"/>
    <property type="project" value="UniProtKB-UniRule"/>
</dbReference>